<feature type="transmembrane region" description="Helical" evidence="11">
    <location>
        <begin position="768"/>
        <end position="789"/>
    </location>
</feature>
<dbReference type="PANTHER" id="PTHR22914">
    <property type="entry name" value="CHITIN SYNTHASE"/>
    <property type="match status" value="1"/>
</dbReference>
<dbReference type="GO" id="GO:0030428">
    <property type="term" value="C:cell septum"/>
    <property type="evidence" value="ECO:0007669"/>
    <property type="project" value="TreeGrafter"/>
</dbReference>
<evidence type="ECO:0000256" key="11">
    <source>
        <dbReference type="SAM" id="Phobius"/>
    </source>
</evidence>
<dbReference type="EC" id="2.4.1.16" evidence="2"/>
<evidence type="ECO:0000256" key="3">
    <source>
        <dbReference type="ARBA" id="ARBA00022676"/>
    </source>
</evidence>
<evidence type="ECO:0000256" key="6">
    <source>
        <dbReference type="ARBA" id="ARBA00023136"/>
    </source>
</evidence>
<dbReference type="GO" id="GO:0006031">
    <property type="term" value="P:chitin biosynthetic process"/>
    <property type="evidence" value="ECO:0007669"/>
    <property type="project" value="TreeGrafter"/>
</dbReference>
<dbReference type="HOGENOM" id="CLU_004760_3_0_1"/>
<dbReference type="InParanoid" id="K1VQ58"/>
<comment type="function">
    <text evidence="8">Polymerizes chitin, a structural polymer of the cell wall and septum, by transferring the sugar moiety of UDP-GlcNAc to the non-reducing end of the growing chitin polymer.</text>
</comment>
<dbReference type="PANTHER" id="PTHR22914:SF44">
    <property type="entry name" value="CHITIN SYNTHASE 2"/>
    <property type="match status" value="1"/>
</dbReference>
<evidence type="ECO:0000256" key="4">
    <source>
        <dbReference type="ARBA" id="ARBA00022692"/>
    </source>
</evidence>
<dbReference type="Proteomes" id="UP000006757">
    <property type="component" value="Unassembled WGS sequence"/>
</dbReference>
<evidence type="ECO:0000256" key="1">
    <source>
        <dbReference type="ARBA" id="ARBA00004141"/>
    </source>
</evidence>
<keyword evidence="6 11" id="KW-0472">Membrane</keyword>
<feature type="compositionally biased region" description="Polar residues" evidence="10">
    <location>
        <begin position="117"/>
        <end position="126"/>
    </location>
</feature>
<comment type="caution">
    <text evidence="13">The sequence shown here is derived from an EMBL/GenBank/DDBJ whole genome shotgun (WGS) entry which is preliminary data.</text>
</comment>
<keyword evidence="4 11" id="KW-0812">Transmembrane</keyword>
<feature type="domain" description="Chitin synthase N-terminal" evidence="12">
    <location>
        <begin position="271"/>
        <end position="339"/>
    </location>
</feature>
<feature type="region of interest" description="Disordered" evidence="10">
    <location>
        <begin position="1"/>
        <end position="90"/>
    </location>
</feature>
<dbReference type="InterPro" id="IPR029044">
    <property type="entry name" value="Nucleotide-diphossugar_trans"/>
</dbReference>
<feature type="transmembrane region" description="Helical" evidence="11">
    <location>
        <begin position="687"/>
        <end position="715"/>
    </location>
</feature>
<evidence type="ECO:0000256" key="7">
    <source>
        <dbReference type="ARBA" id="ARBA00023316"/>
    </source>
</evidence>
<comment type="catalytic activity">
    <reaction evidence="9">
        <text>[(1-&gt;4)-N-acetyl-beta-D-glucosaminyl](n) + UDP-N-acetyl-alpha-D-glucosamine = [(1-&gt;4)-N-acetyl-beta-D-glucosaminyl](n+1) + UDP + H(+)</text>
        <dbReference type="Rhea" id="RHEA:16637"/>
        <dbReference type="Rhea" id="RHEA-COMP:9593"/>
        <dbReference type="Rhea" id="RHEA-COMP:9595"/>
        <dbReference type="ChEBI" id="CHEBI:15378"/>
        <dbReference type="ChEBI" id="CHEBI:17029"/>
        <dbReference type="ChEBI" id="CHEBI:57705"/>
        <dbReference type="ChEBI" id="CHEBI:58223"/>
        <dbReference type="EC" id="2.4.1.16"/>
    </reaction>
</comment>
<feature type="transmembrane region" description="Helical" evidence="11">
    <location>
        <begin position="845"/>
        <end position="861"/>
    </location>
</feature>
<proteinExistence type="predicted"/>
<dbReference type="GO" id="GO:0071555">
    <property type="term" value="P:cell wall organization"/>
    <property type="evidence" value="ECO:0007669"/>
    <property type="project" value="UniProtKB-KW"/>
</dbReference>
<evidence type="ECO:0000256" key="5">
    <source>
        <dbReference type="ARBA" id="ARBA00022989"/>
    </source>
</evidence>
<evidence type="ECO:0000256" key="2">
    <source>
        <dbReference type="ARBA" id="ARBA00012543"/>
    </source>
</evidence>
<dbReference type="CDD" id="cd04190">
    <property type="entry name" value="Chitin_synth_C"/>
    <property type="match status" value="1"/>
</dbReference>
<dbReference type="STRING" id="1220162.K1VQ58"/>
<evidence type="ECO:0000259" key="12">
    <source>
        <dbReference type="Pfam" id="PF08407"/>
    </source>
</evidence>
<feature type="transmembrane region" description="Helical" evidence="11">
    <location>
        <begin position="735"/>
        <end position="756"/>
    </location>
</feature>
<dbReference type="AlphaFoldDB" id="K1VQ58"/>
<protein>
    <recommendedName>
        <fullName evidence="2">chitin synthase</fullName>
        <ecNumber evidence="2">2.4.1.16</ecNumber>
    </recommendedName>
</protein>
<evidence type="ECO:0000256" key="9">
    <source>
        <dbReference type="ARBA" id="ARBA00048014"/>
    </source>
</evidence>
<dbReference type="Pfam" id="PF01644">
    <property type="entry name" value="Chitin_synth_1"/>
    <property type="match status" value="1"/>
</dbReference>
<reference evidence="13 14" key="1">
    <citation type="journal article" date="2012" name="Eukaryot. Cell">
        <title>Genome sequence of the Trichosporon asahii environmental strain CBS 8904.</title>
        <authorList>
            <person name="Yang R.Y."/>
            <person name="Li H.T."/>
            <person name="Zhu H."/>
            <person name="Zhou G.P."/>
            <person name="Wang M."/>
            <person name="Wang L."/>
        </authorList>
    </citation>
    <scope>NUCLEOTIDE SEQUENCE [LARGE SCALE GENOMIC DNA]</scope>
    <source>
        <strain evidence="13 14">CBS 8904</strain>
    </source>
</reference>
<dbReference type="OrthoDB" id="26569at2759"/>
<comment type="subcellular location">
    <subcellularLocation>
        <location evidence="1">Membrane</location>
        <topology evidence="1">Multi-pass membrane protein</topology>
    </subcellularLocation>
</comment>
<feature type="compositionally biased region" description="Low complexity" evidence="10">
    <location>
        <begin position="13"/>
        <end position="29"/>
    </location>
</feature>
<dbReference type="GO" id="GO:0071944">
    <property type="term" value="C:cell periphery"/>
    <property type="evidence" value="ECO:0007669"/>
    <property type="project" value="TreeGrafter"/>
</dbReference>
<keyword evidence="3" id="KW-0808">Transferase</keyword>
<feature type="transmembrane region" description="Helical" evidence="11">
    <location>
        <begin position="944"/>
        <end position="964"/>
    </location>
</feature>
<gene>
    <name evidence="13" type="ORF">A1Q2_04118</name>
</gene>
<keyword evidence="7" id="KW-0961">Cell wall biogenesis/degradation</keyword>
<keyword evidence="3" id="KW-0328">Glycosyltransferase</keyword>
<keyword evidence="14" id="KW-1185">Reference proteome</keyword>
<feature type="region of interest" description="Disordered" evidence="10">
    <location>
        <begin position="107"/>
        <end position="126"/>
    </location>
</feature>
<accession>K1VQ58</accession>
<evidence type="ECO:0000313" key="13">
    <source>
        <dbReference type="EMBL" id="EKD01557.1"/>
    </source>
</evidence>
<evidence type="ECO:0000313" key="14">
    <source>
        <dbReference type="Proteomes" id="UP000006757"/>
    </source>
</evidence>
<sequence length="1012" mass="113215">MYPFNHPYHAQGSSPTRPAQTPQPRTRSPYGGTSPNARGRSSPLEPREPHTQSRQSEWSTVPAVNYSSTYRSSPSPRASPRPQYHTQHSNLSASSFVDYYTGTPASAMDTSPLIRGPTSTNYNNQSYDAQRQGYDQYDNYGPPPPNPYDNHNHNSSPASPAYNHNQLAPVHSNDGSYYNNDLTSYYSGDHDDKSYSSHTALNSSNSHMDGSPKSFGVGEVVPTMSYSSPPPPSPNMGYSYPPAPSQLPATPGFSGTSHWQKVRNNMMARRVVKKIPLTNGNFVIDVPVPKEVIRHGHLGIGAEIGEMEKMRYTAATCDPDDFMRCKFNLRPYLYGRRTELFIVMTMYNETADLLLRTLNSVIKNIANLCGRDRSKVWGAGAWQKVVVCIVADGRNVVDHRVLKVLQVMGIYAEGVMQDTVAGKDVTAHIFEGTSQVMVSESESGEVGPAPAPVQYIFCLKEKNAKKLNSHRWFFNAFGSLLKPNVCVLLDVGTKPSGNSIYELYKVFQKHDNVGGACGEIIADKGPWGRYLLNPIVAGQNFEYKMSNILDKPFESIFGFIAVLPGAFSAYRYAAVCNHPDGTGPLASYFHGEMMNLPGAQAKIFERNMFLAEDRILAFEIVTKKKAKWRLQYVKSAKASTDVPAKVPEFISQRRRWLNGSMFASIHALAHFWKVWTSGHNFIRKFALMFLTLYNLVNLLFNIVSISSYYLAFYFLINSSVASPDTDPFFGAGEEIFQVVSKLYIAVLFVVLICSLGNRPQGSKWMYTICILFLAVCQGVMLYVAGWTVYQTVPHDAAGWRDVKGLFENETFRDLALALLATYGLYFISSLIYMEPWHMFTSFIQYLLLLPSYVNILLIYAFCNLHDVSWGTKGDNGSAKDLGQVKITTKNGEKVAEVKSTRQEDIEDLYRQAKAELRIPMEHVKEKRSQETKRADADRNFRTHVVLWFLGVNMIIILVLTSHTVTEWLNTKFNPNPEETNFNPYLVSASWAAELPSAARSVGQSASGLQGGW</sequence>
<dbReference type="Pfam" id="PF08407">
    <property type="entry name" value="Chitin_synth_1N"/>
    <property type="match status" value="1"/>
</dbReference>
<dbReference type="OMA" id="EMTKMRY"/>
<keyword evidence="5 11" id="KW-1133">Transmembrane helix</keyword>
<name>K1VQ58_TRIAC</name>
<organism evidence="13 14">
    <name type="scientific">Trichosporon asahii var. asahii (strain CBS 8904)</name>
    <name type="common">Yeast</name>
    <dbReference type="NCBI Taxonomy" id="1220162"/>
    <lineage>
        <taxon>Eukaryota</taxon>
        <taxon>Fungi</taxon>
        <taxon>Dikarya</taxon>
        <taxon>Basidiomycota</taxon>
        <taxon>Agaricomycotina</taxon>
        <taxon>Tremellomycetes</taxon>
        <taxon>Trichosporonales</taxon>
        <taxon>Trichosporonaceae</taxon>
        <taxon>Trichosporon</taxon>
    </lineage>
</organism>
<evidence type="ECO:0000256" key="10">
    <source>
        <dbReference type="SAM" id="MobiDB-lite"/>
    </source>
</evidence>
<evidence type="ECO:0000256" key="8">
    <source>
        <dbReference type="ARBA" id="ARBA00024009"/>
    </source>
</evidence>
<dbReference type="EMBL" id="AMBO01000313">
    <property type="protein sequence ID" value="EKD01557.1"/>
    <property type="molecule type" value="Genomic_DNA"/>
</dbReference>
<dbReference type="GO" id="GO:0004100">
    <property type="term" value="F:chitin synthase activity"/>
    <property type="evidence" value="ECO:0007669"/>
    <property type="project" value="UniProtKB-EC"/>
</dbReference>
<feature type="region of interest" description="Disordered" evidence="10">
    <location>
        <begin position="133"/>
        <end position="176"/>
    </location>
</feature>
<dbReference type="eggNOG" id="KOG2571">
    <property type="taxonomic scope" value="Eukaryota"/>
</dbReference>
<feature type="compositionally biased region" description="Low complexity" evidence="10">
    <location>
        <begin position="66"/>
        <end position="84"/>
    </location>
</feature>
<dbReference type="InterPro" id="IPR013616">
    <property type="entry name" value="Chitin_synth_N"/>
</dbReference>
<dbReference type="InterPro" id="IPR004835">
    <property type="entry name" value="Chitin_synth"/>
</dbReference>
<dbReference type="GO" id="GO:0016020">
    <property type="term" value="C:membrane"/>
    <property type="evidence" value="ECO:0007669"/>
    <property type="project" value="UniProtKB-SubCell"/>
</dbReference>
<dbReference type="SUPFAM" id="SSF53448">
    <property type="entry name" value="Nucleotide-diphospho-sugar transferases"/>
    <property type="match status" value="1"/>
</dbReference>